<feature type="domain" description="Solute-binding protein family 3/N-terminal" evidence="4">
    <location>
        <begin position="29"/>
        <end position="262"/>
    </location>
</feature>
<reference evidence="5 6" key="1">
    <citation type="submission" date="2019-09" db="EMBL/GenBank/DDBJ databases">
        <authorList>
            <person name="Li Y."/>
        </authorList>
    </citation>
    <scope>NUCLEOTIDE SEQUENCE [LARGE SCALE GENOMIC DNA]</scope>
    <source>
        <strain evidence="5 6">L3-3HA</strain>
    </source>
</reference>
<dbReference type="PANTHER" id="PTHR35936">
    <property type="entry name" value="MEMBRANE-BOUND LYTIC MUREIN TRANSGLYCOSYLASE F"/>
    <property type="match status" value="1"/>
</dbReference>
<protein>
    <submittedName>
        <fullName evidence="5">Transporter substrate-binding domain-containing protein</fullName>
    </submittedName>
</protein>
<dbReference type="SUPFAM" id="SSF53850">
    <property type="entry name" value="Periplasmic binding protein-like II"/>
    <property type="match status" value="1"/>
</dbReference>
<dbReference type="AlphaFoldDB" id="A0A5J5G1X9"/>
<keyword evidence="6" id="KW-1185">Reference proteome</keyword>
<dbReference type="Proteomes" id="UP000335415">
    <property type="component" value="Unassembled WGS sequence"/>
</dbReference>
<keyword evidence="2 3" id="KW-0732">Signal</keyword>
<evidence type="ECO:0000256" key="3">
    <source>
        <dbReference type="SAM" id="SignalP"/>
    </source>
</evidence>
<evidence type="ECO:0000256" key="1">
    <source>
        <dbReference type="ARBA" id="ARBA00010333"/>
    </source>
</evidence>
<feature type="chain" id="PRO_5023839462" evidence="3">
    <location>
        <begin position="25"/>
        <end position="269"/>
    </location>
</feature>
<dbReference type="InterPro" id="IPR001638">
    <property type="entry name" value="Solute-binding_3/MltF_N"/>
</dbReference>
<dbReference type="Pfam" id="PF00497">
    <property type="entry name" value="SBP_bac_3"/>
    <property type="match status" value="1"/>
</dbReference>
<dbReference type="OrthoDB" id="8454826at2"/>
<organism evidence="5 6">
    <name type="scientific">Affinibrenneria salicis</name>
    <dbReference type="NCBI Taxonomy" id="2590031"/>
    <lineage>
        <taxon>Bacteria</taxon>
        <taxon>Pseudomonadati</taxon>
        <taxon>Pseudomonadota</taxon>
        <taxon>Gammaproteobacteria</taxon>
        <taxon>Enterobacterales</taxon>
        <taxon>Pectobacteriaceae</taxon>
        <taxon>Affinibrenneria</taxon>
    </lineage>
</organism>
<evidence type="ECO:0000313" key="6">
    <source>
        <dbReference type="Proteomes" id="UP000335415"/>
    </source>
</evidence>
<dbReference type="PANTHER" id="PTHR35936:SF18">
    <property type="entry name" value="L-CYSTINE-BINDING PROTEIN TCYJ"/>
    <property type="match status" value="1"/>
</dbReference>
<accession>A0A5J5G1X9</accession>
<name>A0A5J5G1X9_9GAMM</name>
<dbReference type="SMART" id="SM00062">
    <property type="entry name" value="PBPb"/>
    <property type="match status" value="1"/>
</dbReference>
<feature type="signal peptide" evidence="3">
    <location>
        <begin position="1"/>
        <end position="24"/>
    </location>
</feature>
<sequence>MGPDMKKKIIIALNVLLLSLSVYAAEEKTVFVGTQGENPGLSYIDENGKLTGFEVEVLREIDKRIPGVKFEYKAMDFASLFVSLSGRKVQIINSNIWRSPEREKQFLYTNEVFYQTPFKIVVPADNNAINDLRGLHGKKIAVLGTGVQAKILADNISKNALEVEVFPSKSNTEMVGLLNAQRVDALFLPEHQVSLFNKYREQHLKTVGQGYLPTNVRPGDPGAHLLLQKSDVALRDSLDKAIIEIKNDGTLEKLSNEWFGADFTQPLKL</sequence>
<dbReference type="Gene3D" id="3.40.190.10">
    <property type="entry name" value="Periplasmic binding protein-like II"/>
    <property type="match status" value="2"/>
</dbReference>
<comment type="similarity">
    <text evidence="1">Belongs to the bacterial solute-binding protein 3 family.</text>
</comment>
<dbReference type="EMBL" id="VYKJ01000004">
    <property type="protein sequence ID" value="KAA9000550.1"/>
    <property type="molecule type" value="Genomic_DNA"/>
</dbReference>
<gene>
    <name evidence="5" type="ORF">FJU30_09990</name>
</gene>
<evidence type="ECO:0000259" key="4">
    <source>
        <dbReference type="SMART" id="SM00062"/>
    </source>
</evidence>
<proteinExistence type="inferred from homology"/>
<comment type="caution">
    <text evidence="5">The sequence shown here is derived from an EMBL/GenBank/DDBJ whole genome shotgun (WGS) entry which is preliminary data.</text>
</comment>
<evidence type="ECO:0000313" key="5">
    <source>
        <dbReference type="EMBL" id="KAA9000550.1"/>
    </source>
</evidence>
<evidence type="ECO:0000256" key="2">
    <source>
        <dbReference type="ARBA" id="ARBA00022729"/>
    </source>
</evidence>